<feature type="domain" description="Zinc finger Sec23/Sec24-type" evidence="1">
    <location>
        <begin position="52"/>
        <end position="83"/>
    </location>
</feature>
<comment type="caution">
    <text evidence="2">The sequence shown here is derived from an EMBL/GenBank/DDBJ whole genome shotgun (WGS) entry which is preliminary data.</text>
</comment>
<protein>
    <recommendedName>
        <fullName evidence="1">Zinc finger Sec23/Sec24-type domain-containing protein</fullName>
    </recommendedName>
</protein>
<evidence type="ECO:0000259" key="1">
    <source>
        <dbReference type="Pfam" id="PF04810"/>
    </source>
</evidence>
<evidence type="ECO:0000313" key="2">
    <source>
        <dbReference type="EMBL" id="SEM98589.1"/>
    </source>
</evidence>
<proteinExistence type="predicted"/>
<dbReference type="InterPro" id="IPR006895">
    <property type="entry name" value="Znf_Sec23_Sec24"/>
</dbReference>
<dbReference type="SUPFAM" id="SSF82919">
    <property type="entry name" value="Zn-finger domain of Sec23/24"/>
    <property type="match status" value="1"/>
</dbReference>
<dbReference type="Pfam" id="PF04810">
    <property type="entry name" value="zf-Sec23_Sec24"/>
    <property type="match status" value="1"/>
</dbReference>
<evidence type="ECO:0000313" key="3">
    <source>
        <dbReference type="Proteomes" id="UP000182089"/>
    </source>
</evidence>
<name>A0ABY1AEJ3_9LACO</name>
<organism evidence="2 3">
    <name type="scientific">Ligilactobacillus ruminis</name>
    <dbReference type="NCBI Taxonomy" id="1623"/>
    <lineage>
        <taxon>Bacteria</taxon>
        <taxon>Bacillati</taxon>
        <taxon>Bacillota</taxon>
        <taxon>Bacilli</taxon>
        <taxon>Lactobacillales</taxon>
        <taxon>Lactobacillaceae</taxon>
        <taxon>Ligilactobacillus</taxon>
    </lineage>
</organism>
<dbReference type="EMBL" id="FOCC01000018">
    <property type="protein sequence ID" value="SEM98589.1"/>
    <property type="molecule type" value="Genomic_DNA"/>
</dbReference>
<gene>
    <name evidence="2" type="ORF">SAMN05216431_11811</name>
</gene>
<sequence length="144" mass="16642">MISNFCPHCKASLVMQNGFNKKAPYYICKKCQQMIINPQNKQLKQSKIVWLCDRCNALLNVQAGFDEHQLKFTCQKCGYENSLGLEQIFLTKEAADKARQEKYTCPKCQDLLTKQTAFNPQLSAYTCEKCQTKLVKRLGKFEQQ</sequence>
<dbReference type="InterPro" id="IPR036174">
    <property type="entry name" value="Znf_Sec23_Sec24_sf"/>
</dbReference>
<accession>A0ABY1AEJ3</accession>
<dbReference type="Proteomes" id="UP000182089">
    <property type="component" value="Unassembled WGS sequence"/>
</dbReference>
<dbReference type="Gene3D" id="2.30.30.380">
    <property type="entry name" value="Zn-finger domain of Sec23/24"/>
    <property type="match status" value="1"/>
</dbReference>
<reference evidence="2 3" key="1">
    <citation type="submission" date="2016-10" db="EMBL/GenBank/DDBJ databases">
        <authorList>
            <person name="Varghese N."/>
            <person name="Submissions S."/>
        </authorList>
    </citation>
    <scope>NUCLEOTIDE SEQUENCE [LARGE SCALE GENOMIC DNA]</scope>
    <source>
        <strain evidence="2 3">WC1T17</strain>
    </source>
</reference>